<dbReference type="EMBL" id="LGRB01000004">
    <property type="protein sequence ID" value="OCT54378.1"/>
    <property type="molecule type" value="Genomic_DNA"/>
</dbReference>
<evidence type="ECO:0000256" key="1">
    <source>
        <dbReference type="SAM" id="MobiDB-lite"/>
    </source>
</evidence>
<organism evidence="2 3">
    <name type="scientific">Cladophialophora carrionii</name>
    <dbReference type="NCBI Taxonomy" id="86049"/>
    <lineage>
        <taxon>Eukaryota</taxon>
        <taxon>Fungi</taxon>
        <taxon>Dikarya</taxon>
        <taxon>Ascomycota</taxon>
        <taxon>Pezizomycotina</taxon>
        <taxon>Eurotiomycetes</taxon>
        <taxon>Chaetothyriomycetidae</taxon>
        <taxon>Chaetothyriales</taxon>
        <taxon>Herpotrichiellaceae</taxon>
        <taxon>Cladophialophora</taxon>
    </lineage>
</organism>
<comment type="caution">
    <text evidence="2">The sequence shown here is derived from an EMBL/GenBank/DDBJ whole genome shotgun (WGS) entry which is preliminary data.</text>
</comment>
<proteinExistence type="predicted"/>
<feature type="region of interest" description="Disordered" evidence="1">
    <location>
        <begin position="59"/>
        <end position="91"/>
    </location>
</feature>
<accession>A0A1C1D122</accession>
<feature type="compositionally biased region" description="Basic and acidic residues" evidence="1">
    <location>
        <begin position="77"/>
        <end position="91"/>
    </location>
</feature>
<dbReference type="VEuPathDB" id="FungiDB:CLCR_00961"/>
<evidence type="ECO:0000313" key="3">
    <source>
        <dbReference type="Proteomes" id="UP000094526"/>
    </source>
</evidence>
<name>A0A1C1D122_9EURO</name>
<sequence>MRSLPPVLVADIRHAFYTCSRQHAASRRARFSTYKPQLKGWEHKKNENLPIQVVHSRLQAQKKDNARPLEPSVAPSPEDRELVPRAEEATSLDHGRKIPVPLKVIPKADIAPGLTLSPKERLHIEQLTRKLPPRSEPKGSLGRLSIVQGRLTGYSLQEENSHIHGGQRADIHAYLPPLHQHHGPGFCHYHSSSSPLG</sequence>
<protein>
    <submittedName>
        <fullName evidence="2">Uncharacterized protein</fullName>
    </submittedName>
</protein>
<reference evidence="3" key="1">
    <citation type="submission" date="2015-07" db="EMBL/GenBank/DDBJ databases">
        <authorList>
            <person name="Teixeira M.M."/>
            <person name="Souza R.C."/>
            <person name="Almeida L.G."/>
            <person name="Vicente V.A."/>
            <person name="de Hoog S."/>
            <person name="Bocca A.L."/>
            <person name="de Almeida S.R."/>
            <person name="Vasconcelos A.T."/>
            <person name="Felipe M.S."/>
        </authorList>
    </citation>
    <scope>NUCLEOTIDE SEQUENCE [LARGE SCALE GENOMIC DNA]</scope>
    <source>
        <strain evidence="3">KSF</strain>
    </source>
</reference>
<dbReference type="Proteomes" id="UP000094526">
    <property type="component" value="Unassembled WGS sequence"/>
</dbReference>
<dbReference type="VEuPathDB" id="FungiDB:G647_01652"/>
<gene>
    <name evidence="2" type="ORF">CLCR_00961</name>
</gene>
<dbReference type="AlphaFoldDB" id="A0A1C1D122"/>
<dbReference type="OrthoDB" id="2386090at2759"/>
<keyword evidence="3" id="KW-1185">Reference proteome</keyword>
<evidence type="ECO:0000313" key="2">
    <source>
        <dbReference type="EMBL" id="OCT54378.1"/>
    </source>
</evidence>